<name>A0ACB8BX90_9AGAM</name>
<gene>
    <name evidence="1" type="ORF">BV22DRAFT_1125242</name>
</gene>
<comment type="caution">
    <text evidence="1">The sequence shown here is derived from an EMBL/GenBank/DDBJ whole genome shotgun (WGS) entry which is preliminary data.</text>
</comment>
<reference evidence="1" key="1">
    <citation type="journal article" date="2021" name="New Phytol.">
        <title>Evolutionary innovations through gain and loss of genes in the ectomycorrhizal Boletales.</title>
        <authorList>
            <person name="Wu G."/>
            <person name="Miyauchi S."/>
            <person name="Morin E."/>
            <person name="Kuo A."/>
            <person name="Drula E."/>
            <person name="Varga T."/>
            <person name="Kohler A."/>
            <person name="Feng B."/>
            <person name="Cao Y."/>
            <person name="Lipzen A."/>
            <person name="Daum C."/>
            <person name="Hundley H."/>
            <person name="Pangilinan J."/>
            <person name="Johnson J."/>
            <person name="Barry K."/>
            <person name="LaButti K."/>
            <person name="Ng V."/>
            <person name="Ahrendt S."/>
            <person name="Min B."/>
            <person name="Choi I.G."/>
            <person name="Park H."/>
            <person name="Plett J.M."/>
            <person name="Magnuson J."/>
            <person name="Spatafora J.W."/>
            <person name="Nagy L.G."/>
            <person name="Henrissat B."/>
            <person name="Grigoriev I.V."/>
            <person name="Yang Z.L."/>
            <person name="Xu J."/>
            <person name="Martin F.M."/>
        </authorList>
    </citation>
    <scope>NUCLEOTIDE SEQUENCE</scope>
    <source>
        <strain evidence="1">KUC20120723A-06</strain>
    </source>
</reference>
<protein>
    <submittedName>
        <fullName evidence="1">Uncharacterized protein</fullName>
    </submittedName>
</protein>
<sequence>MGNDSSQYWTDPRTGTRFYRTARGEWEAVRPPTPPASHGSPQLPSFSVAFPRDTQDSGRLSDQRQFTFPPLVPLVNDRPYPTPHSQLDNSAPFANQPDGFVSSSSHLRGSADPVRIPLPDDSEDDFPTISTLLDRSAKPAKKVAGSRHRDVPTTDLKGKGKARATEPPINPRKRKASGTLPAPESDTKKKGGARGRSQGVANYSPDDIEALLDILEDTLPIGGKAWNTVGDSFADWARENNRPIRTSKSLEAKFKQFVRTTKPTGDAECPPHIDRAHQIEDWINEKAGARDLDDDDIIDADDGVIVVTSDEEGPCVTSSRPIRPATSSTKATAARVKTEPAEAGPIARRASDRLGTPVARTQRAPRTGGLDLLNTIANSLDPRVQTSRDEERSARSMHTTQFLSLSNQLRDAQHTINDLRDQLLRVERDRSDAERRADRAEMQREMMQMAQGHGMQRQTVRRETRYRDGGASTVWISPSDEEDNAPYTFDDEIISQHDIPIDDNYQPHRRSRQYHPSSRRNGGSANVATMSMSGTSQSSIQTLPSQPSTSQIQVSVGPEAVQDNDLSIVISPRRRTHHDAHNEFGTEKEGTN</sequence>
<accession>A0ACB8BX90</accession>
<evidence type="ECO:0000313" key="2">
    <source>
        <dbReference type="Proteomes" id="UP000790709"/>
    </source>
</evidence>
<dbReference type="EMBL" id="MU266335">
    <property type="protein sequence ID" value="KAH7930087.1"/>
    <property type="molecule type" value="Genomic_DNA"/>
</dbReference>
<dbReference type="Proteomes" id="UP000790709">
    <property type="component" value="Unassembled WGS sequence"/>
</dbReference>
<proteinExistence type="predicted"/>
<keyword evidence="2" id="KW-1185">Reference proteome</keyword>
<evidence type="ECO:0000313" key="1">
    <source>
        <dbReference type="EMBL" id="KAH7930087.1"/>
    </source>
</evidence>
<organism evidence="1 2">
    <name type="scientific">Leucogyrophana mollusca</name>
    <dbReference type="NCBI Taxonomy" id="85980"/>
    <lineage>
        <taxon>Eukaryota</taxon>
        <taxon>Fungi</taxon>
        <taxon>Dikarya</taxon>
        <taxon>Basidiomycota</taxon>
        <taxon>Agaricomycotina</taxon>
        <taxon>Agaricomycetes</taxon>
        <taxon>Agaricomycetidae</taxon>
        <taxon>Boletales</taxon>
        <taxon>Boletales incertae sedis</taxon>
        <taxon>Leucogyrophana</taxon>
    </lineage>
</organism>